<dbReference type="AlphaFoldDB" id="A0A1B8GJS1"/>
<evidence type="ECO:0000256" key="3">
    <source>
        <dbReference type="ARBA" id="ARBA00022771"/>
    </source>
</evidence>
<evidence type="ECO:0000259" key="6">
    <source>
        <dbReference type="PROSITE" id="PS50157"/>
    </source>
</evidence>
<reference evidence="8" key="2">
    <citation type="journal article" date="2018" name="Nat. Commun.">
        <title>Extreme sensitivity to ultraviolet light in the fungal pathogen causing white-nose syndrome of bats.</title>
        <authorList>
            <person name="Palmer J.M."/>
            <person name="Drees K.P."/>
            <person name="Foster J.T."/>
            <person name="Lindner D.L."/>
        </authorList>
    </citation>
    <scope>NUCLEOTIDE SEQUENCE [LARGE SCALE GENOMIC DNA]</scope>
    <source>
        <strain evidence="8">UAMH 10579</strain>
    </source>
</reference>
<dbReference type="GO" id="GO:0005634">
    <property type="term" value="C:nucleus"/>
    <property type="evidence" value="ECO:0007669"/>
    <property type="project" value="TreeGrafter"/>
</dbReference>
<dbReference type="SUPFAM" id="SSF57667">
    <property type="entry name" value="beta-beta-alpha zinc fingers"/>
    <property type="match status" value="3"/>
</dbReference>
<dbReference type="PROSITE" id="PS50157">
    <property type="entry name" value="ZINC_FINGER_C2H2_2"/>
    <property type="match status" value="6"/>
</dbReference>
<dbReference type="GO" id="GO:0008270">
    <property type="term" value="F:zinc ion binding"/>
    <property type="evidence" value="ECO:0007669"/>
    <property type="project" value="UniProtKB-KW"/>
</dbReference>
<evidence type="ECO:0000256" key="2">
    <source>
        <dbReference type="ARBA" id="ARBA00022737"/>
    </source>
</evidence>
<dbReference type="OrthoDB" id="3439729at2759"/>
<dbReference type="PANTHER" id="PTHR24409:SF295">
    <property type="entry name" value="AZ2-RELATED"/>
    <property type="match status" value="1"/>
</dbReference>
<gene>
    <name evidence="7" type="ORF">VE01_06814</name>
</gene>
<sequence length="337" mass="38566">MSFCCILCDRSFNIKNALQQHLRDSPAHALSFNCDDCDRSFSSEEALQQHLRDSPAHAPSFNCDDCDRSFSSEEALQQHLRDSPAHAPSFDCDDCDRSFNSEEALQQHLQDSPAHAPSFDCNDCDRSFNSEEALQQHLRDSPAHAPSFDCETCDRHYGSEEALQQHLRDSHVNQQDTETPLDAFFRSFPMFDYDPSLSPATSYAKLQRHEGWHRGNAASEDAWDRYQGALQNELHMWYGAESDLTAWHALCRAIGVKPLPKTSEQCEQAVRKTQVNIVDLIEWGRSGSKGRVRTFRDVEELRAYTKETGKIFHNMFAKESSNVVLRHLLRHIFRVSL</sequence>
<evidence type="ECO:0000256" key="5">
    <source>
        <dbReference type="PROSITE-ProRule" id="PRU00042"/>
    </source>
</evidence>
<accession>A0A1B8GJS1</accession>
<dbReference type="InterPro" id="IPR036236">
    <property type="entry name" value="Znf_C2H2_sf"/>
</dbReference>
<dbReference type="PANTHER" id="PTHR24409">
    <property type="entry name" value="ZINC FINGER PROTEIN 142"/>
    <property type="match status" value="1"/>
</dbReference>
<evidence type="ECO:0000256" key="4">
    <source>
        <dbReference type="ARBA" id="ARBA00022833"/>
    </source>
</evidence>
<feature type="domain" description="C2H2-type" evidence="6">
    <location>
        <begin position="148"/>
        <end position="176"/>
    </location>
</feature>
<evidence type="ECO:0000313" key="8">
    <source>
        <dbReference type="Proteomes" id="UP000091956"/>
    </source>
</evidence>
<dbReference type="InterPro" id="IPR022755">
    <property type="entry name" value="Znf_C2H2_jaz"/>
</dbReference>
<feature type="domain" description="C2H2-type" evidence="6">
    <location>
        <begin position="90"/>
        <end position="116"/>
    </location>
</feature>
<dbReference type="InterPro" id="IPR013087">
    <property type="entry name" value="Znf_C2H2_type"/>
</dbReference>
<feature type="domain" description="C2H2-type" evidence="6">
    <location>
        <begin position="3"/>
        <end position="29"/>
    </location>
</feature>
<protein>
    <recommendedName>
        <fullName evidence="6">C2H2-type domain-containing protein</fullName>
    </recommendedName>
</protein>
<keyword evidence="8" id="KW-1185">Reference proteome</keyword>
<dbReference type="RefSeq" id="XP_018129825.1">
    <property type="nucleotide sequence ID" value="XM_018276253.2"/>
</dbReference>
<proteinExistence type="predicted"/>
<feature type="domain" description="C2H2-type" evidence="6">
    <location>
        <begin position="119"/>
        <end position="145"/>
    </location>
</feature>
<dbReference type="GO" id="GO:0000981">
    <property type="term" value="F:DNA-binding transcription factor activity, RNA polymerase II-specific"/>
    <property type="evidence" value="ECO:0007669"/>
    <property type="project" value="TreeGrafter"/>
</dbReference>
<dbReference type="Pfam" id="PF12874">
    <property type="entry name" value="zf-met"/>
    <property type="match status" value="2"/>
</dbReference>
<keyword evidence="1" id="KW-0479">Metal-binding</keyword>
<evidence type="ECO:0000256" key="1">
    <source>
        <dbReference type="ARBA" id="ARBA00022723"/>
    </source>
</evidence>
<keyword evidence="4" id="KW-0862">Zinc</keyword>
<dbReference type="GeneID" id="28840200"/>
<reference evidence="7 8" key="1">
    <citation type="submission" date="2016-03" db="EMBL/GenBank/DDBJ databases">
        <title>Comparative genomics of Pseudogymnoascus destructans, the fungus causing white-nose syndrome of bats.</title>
        <authorList>
            <person name="Palmer J.M."/>
            <person name="Drees K.P."/>
            <person name="Foster J.T."/>
            <person name="Lindner D.L."/>
        </authorList>
    </citation>
    <scope>NUCLEOTIDE SEQUENCE [LARGE SCALE GENOMIC DNA]</scope>
    <source>
        <strain evidence="7 8">UAMH 10579</strain>
    </source>
</reference>
<feature type="domain" description="C2H2-type" evidence="6">
    <location>
        <begin position="32"/>
        <end position="58"/>
    </location>
</feature>
<dbReference type="STRING" id="342668.A0A1B8GJS1"/>
<feature type="domain" description="C2H2-type" evidence="6">
    <location>
        <begin position="61"/>
        <end position="87"/>
    </location>
</feature>
<dbReference type="Proteomes" id="UP000091956">
    <property type="component" value="Unassembled WGS sequence"/>
</dbReference>
<keyword evidence="3 5" id="KW-0863">Zinc-finger</keyword>
<evidence type="ECO:0000313" key="7">
    <source>
        <dbReference type="EMBL" id="OBT96092.1"/>
    </source>
</evidence>
<dbReference type="PROSITE" id="PS00028">
    <property type="entry name" value="ZINC_FINGER_C2H2_1"/>
    <property type="match status" value="1"/>
</dbReference>
<dbReference type="EMBL" id="KV460230">
    <property type="protein sequence ID" value="OBT96092.1"/>
    <property type="molecule type" value="Genomic_DNA"/>
</dbReference>
<dbReference type="SMART" id="SM00355">
    <property type="entry name" value="ZnF_C2H2"/>
    <property type="match status" value="6"/>
</dbReference>
<keyword evidence="2" id="KW-0677">Repeat</keyword>
<organism evidence="7 8">
    <name type="scientific">Pseudogymnoascus verrucosus</name>
    <dbReference type="NCBI Taxonomy" id="342668"/>
    <lineage>
        <taxon>Eukaryota</taxon>
        <taxon>Fungi</taxon>
        <taxon>Dikarya</taxon>
        <taxon>Ascomycota</taxon>
        <taxon>Pezizomycotina</taxon>
        <taxon>Leotiomycetes</taxon>
        <taxon>Thelebolales</taxon>
        <taxon>Thelebolaceae</taxon>
        <taxon>Pseudogymnoascus</taxon>
    </lineage>
</organism>
<dbReference type="Pfam" id="PF12171">
    <property type="entry name" value="zf-C2H2_jaz"/>
    <property type="match status" value="3"/>
</dbReference>
<name>A0A1B8GJS1_9PEZI</name>
<dbReference type="Gene3D" id="3.30.160.60">
    <property type="entry name" value="Classic Zinc Finger"/>
    <property type="match status" value="3"/>
</dbReference>
<dbReference type="GO" id="GO:0000977">
    <property type="term" value="F:RNA polymerase II transcription regulatory region sequence-specific DNA binding"/>
    <property type="evidence" value="ECO:0007669"/>
    <property type="project" value="TreeGrafter"/>
</dbReference>